<dbReference type="InterPro" id="IPR013785">
    <property type="entry name" value="Aldolase_TIM"/>
</dbReference>
<dbReference type="SUPFAM" id="SSF51391">
    <property type="entry name" value="Thiamin phosphate synthase"/>
    <property type="match status" value="1"/>
</dbReference>
<gene>
    <name evidence="4" type="ORF">CINS_1107</name>
</gene>
<dbReference type="CDD" id="cd00564">
    <property type="entry name" value="TMP_TenI"/>
    <property type="match status" value="1"/>
</dbReference>
<dbReference type="Gene3D" id="3.20.20.70">
    <property type="entry name" value="Aldolase class I"/>
    <property type="match status" value="1"/>
</dbReference>
<dbReference type="EMBL" id="CP007770">
    <property type="protein sequence ID" value="AJC88069.1"/>
    <property type="molecule type" value="Genomic_DNA"/>
</dbReference>
<dbReference type="GO" id="GO:0009228">
    <property type="term" value="P:thiamine biosynthetic process"/>
    <property type="evidence" value="ECO:0007669"/>
    <property type="project" value="UniProtKB-KW"/>
</dbReference>
<dbReference type="PANTHER" id="PTHR20857:SF15">
    <property type="entry name" value="THIAMINE-PHOSPHATE SYNTHASE"/>
    <property type="match status" value="1"/>
</dbReference>
<dbReference type="GeneID" id="74431895"/>
<dbReference type="HOGENOM" id="CLU_018272_3_4_7"/>
<name>A0A0A8H5A6_9BACT</name>
<dbReference type="KEGG" id="cis:CINS_1107"/>
<dbReference type="GO" id="GO:0004789">
    <property type="term" value="F:thiamine-phosphate diphosphorylase activity"/>
    <property type="evidence" value="ECO:0007669"/>
    <property type="project" value="TreeGrafter"/>
</dbReference>
<dbReference type="STRING" id="1031564.CINS_1107"/>
<organism evidence="4 5">
    <name type="scientific">Campylobacter insulaenigrae NCTC 12927</name>
    <dbReference type="NCBI Taxonomy" id="1031564"/>
    <lineage>
        <taxon>Bacteria</taxon>
        <taxon>Pseudomonadati</taxon>
        <taxon>Campylobacterota</taxon>
        <taxon>Epsilonproteobacteria</taxon>
        <taxon>Campylobacterales</taxon>
        <taxon>Campylobacteraceae</taxon>
        <taxon>Campylobacter</taxon>
    </lineage>
</organism>
<dbReference type="Proteomes" id="UP000031163">
    <property type="component" value="Chromosome"/>
</dbReference>
<evidence type="ECO:0000313" key="5">
    <source>
        <dbReference type="Proteomes" id="UP000031163"/>
    </source>
</evidence>
<dbReference type="InterPro" id="IPR022998">
    <property type="entry name" value="ThiamineP_synth_TenI"/>
</dbReference>
<dbReference type="InterPro" id="IPR036206">
    <property type="entry name" value="ThiamineP_synth_sf"/>
</dbReference>
<dbReference type="RefSeq" id="WP_039650553.1">
    <property type="nucleotide sequence ID" value="NZ_CP007770.1"/>
</dbReference>
<accession>A0A0A8H5A6</accession>
<sequence length="202" mass="23691">MWAKKIIAISDSQILNEDFLIYIEKLTKAKIDTLVLREKHLSDVEYYDLAKEVLKICKKNNTNCVLHNFDRISLKLNHKFFHAPLNLLRNNPRLYKYFHILGTSIHSKEELYEAMMYKVNYAFVGHIFDSSCKIDLPPYGLELMKELLMISKIPLYAIGGINLQNINKFQDLDIAGVCMREAFVHQKNLRHYINECKNILNP</sequence>
<feature type="domain" description="Thiamine phosphate synthase/TenI" evidence="3">
    <location>
        <begin position="7"/>
        <end position="182"/>
    </location>
</feature>
<evidence type="ECO:0000256" key="2">
    <source>
        <dbReference type="ARBA" id="ARBA00022977"/>
    </source>
</evidence>
<keyword evidence="2" id="KW-0784">Thiamine biosynthesis</keyword>
<evidence type="ECO:0000256" key="1">
    <source>
        <dbReference type="ARBA" id="ARBA00004948"/>
    </source>
</evidence>
<protein>
    <submittedName>
        <fullName evidence="4">Thiamine monophosphate synthase/TENI family protein</fullName>
    </submittedName>
</protein>
<evidence type="ECO:0000313" key="4">
    <source>
        <dbReference type="EMBL" id="AJC88069.1"/>
    </source>
</evidence>
<proteinExistence type="predicted"/>
<evidence type="ECO:0000259" key="3">
    <source>
        <dbReference type="Pfam" id="PF02581"/>
    </source>
</evidence>
<dbReference type="GO" id="GO:0005737">
    <property type="term" value="C:cytoplasm"/>
    <property type="evidence" value="ECO:0007669"/>
    <property type="project" value="TreeGrafter"/>
</dbReference>
<reference evidence="4 5" key="1">
    <citation type="journal article" date="2014" name="Genome Biol. Evol.">
        <title>Comparative Genomics of the Campylobacter lari Group.</title>
        <authorList>
            <person name="Miller W.G."/>
            <person name="Yee E."/>
            <person name="Chapman M.H."/>
            <person name="Smith T.P."/>
            <person name="Bono J.L."/>
            <person name="Huynh S."/>
            <person name="Parker C.T."/>
            <person name="Vandamme P."/>
            <person name="Luong K."/>
            <person name="Korlach J."/>
        </authorList>
    </citation>
    <scope>NUCLEOTIDE SEQUENCE [LARGE SCALE GENOMIC DNA]</scope>
    <source>
        <strain evidence="4 5">NCTC 12927</strain>
    </source>
</reference>
<comment type="pathway">
    <text evidence="1">Cofactor biosynthesis; thiamine diphosphate biosynthesis.</text>
</comment>
<dbReference type="PANTHER" id="PTHR20857">
    <property type="entry name" value="THIAMINE-PHOSPHATE PYROPHOSPHORYLASE"/>
    <property type="match status" value="1"/>
</dbReference>
<dbReference type="AlphaFoldDB" id="A0A0A8H5A6"/>
<dbReference type="Pfam" id="PF02581">
    <property type="entry name" value="TMP-TENI"/>
    <property type="match status" value="1"/>
</dbReference>